<protein>
    <submittedName>
        <fullName evidence="1">Putative lipoprotein</fullName>
    </submittedName>
</protein>
<evidence type="ECO:0000313" key="2">
    <source>
        <dbReference type="Proteomes" id="UP000269226"/>
    </source>
</evidence>
<dbReference type="GeneID" id="57044017"/>
<organism evidence="1 2">
    <name type="scientific">Melissococcus plutonius</name>
    <dbReference type="NCBI Taxonomy" id="33970"/>
    <lineage>
        <taxon>Bacteria</taxon>
        <taxon>Bacillati</taxon>
        <taxon>Bacillota</taxon>
        <taxon>Bacilli</taxon>
        <taxon>Lactobacillales</taxon>
        <taxon>Enterococcaceae</taxon>
        <taxon>Melissococcus</taxon>
    </lineage>
</organism>
<evidence type="ECO:0000313" key="1">
    <source>
        <dbReference type="EMBL" id="BBC61585.1"/>
    </source>
</evidence>
<gene>
    <name evidence="1" type="ORF">DAT561_1488</name>
</gene>
<name>A0A2Z5Y3Z3_9ENTE</name>
<dbReference type="PROSITE" id="PS51257">
    <property type="entry name" value="PROKAR_LIPOPROTEIN"/>
    <property type="match status" value="1"/>
</dbReference>
<keyword evidence="1" id="KW-0449">Lipoprotein</keyword>
<accession>A0A2Z5Y3Z3</accession>
<dbReference type="RefSeq" id="WP_015695389.1">
    <property type="nucleotide sequence ID" value="NZ_AP018492.1"/>
</dbReference>
<proteinExistence type="predicted"/>
<dbReference type="Proteomes" id="UP000269226">
    <property type="component" value="Chromosome"/>
</dbReference>
<reference evidence="1 2" key="1">
    <citation type="submission" date="2018-01" db="EMBL/GenBank/DDBJ databases">
        <title>Whole genome sequence of Melissococcus plutonius DAT561.</title>
        <authorList>
            <person name="Okumura K."/>
            <person name="Takamatsu D."/>
            <person name="Okura M."/>
        </authorList>
    </citation>
    <scope>NUCLEOTIDE SEQUENCE [LARGE SCALE GENOMIC DNA]</scope>
    <source>
        <strain evidence="1 2">DAT561</strain>
    </source>
</reference>
<dbReference type="AlphaFoldDB" id="A0A2Z5Y3Z3"/>
<dbReference type="EMBL" id="AP018492">
    <property type="protein sequence ID" value="BBC61585.1"/>
    <property type="molecule type" value="Genomic_DNA"/>
</dbReference>
<sequence>MKNRLVCSFILVIFLFVGGCTKKETEKTTNQFSHETIQRIKKTAKSYSENELQSGQVPLHTYLQLTGKIIKSDSKTATIKREDRFILESGQNHYQVFNEQSMKLKIGDTITVYGEYYGFLKAIFVERVKK</sequence>